<organism evidence="1">
    <name type="scientific">marine sediment metagenome</name>
    <dbReference type="NCBI Taxonomy" id="412755"/>
    <lineage>
        <taxon>unclassified sequences</taxon>
        <taxon>metagenomes</taxon>
        <taxon>ecological metagenomes</taxon>
    </lineage>
</organism>
<proteinExistence type="predicted"/>
<comment type="caution">
    <text evidence="1">The sequence shown here is derived from an EMBL/GenBank/DDBJ whole genome shotgun (WGS) entry which is preliminary data.</text>
</comment>
<dbReference type="AlphaFoldDB" id="X1K1C1"/>
<dbReference type="EMBL" id="BARV01000637">
    <property type="protein sequence ID" value="GAI00812.1"/>
    <property type="molecule type" value="Genomic_DNA"/>
</dbReference>
<protein>
    <submittedName>
        <fullName evidence="1">Uncharacterized protein</fullName>
    </submittedName>
</protein>
<gene>
    <name evidence="1" type="ORF">S06H3_02248</name>
</gene>
<name>X1K1C1_9ZZZZ</name>
<accession>X1K1C1</accession>
<reference evidence="1" key="1">
    <citation type="journal article" date="2014" name="Front. Microbiol.">
        <title>High frequency of phylogenetically diverse reductive dehalogenase-homologous genes in deep subseafloor sedimentary metagenomes.</title>
        <authorList>
            <person name="Kawai M."/>
            <person name="Futagami T."/>
            <person name="Toyoda A."/>
            <person name="Takaki Y."/>
            <person name="Nishi S."/>
            <person name="Hori S."/>
            <person name="Arai W."/>
            <person name="Tsubouchi T."/>
            <person name="Morono Y."/>
            <person name="Uchiyama I."/>
            <person name="Ito T."/>
            <person name="Fujiyama A."/>
            <person name="Inagaki F."/>
            <person name="Takami H."/>
        </authorList>
    </citation>
    <scope>NUCLEOTIDE SEQUENCE</scope>
    <source>
        <strain evidence="1">Expedition CK06-06</strain>
    </source>
</reference>
<sequence>MPLQNPQDVAAHSALDTGVHGVTVGVVCSETELADAIALKHATGTYDGNATDDRVIQTGFLCKCVIIQLKHASTPWTWLVLNTSGDDCLEIKAGVLPTDLSKPYLHATNGFVLGDVADYANASGFSYAYAAFG</sequence>
<evidence type="ECO:0000313" key="1">
    <source>
        <dbReference type="EMBL" id="GAI00812.1"/>
    </source>
</evidence>